<dbReference type="GO" id="GO:0016747">
    <property type="term" value="F:acyltransferase activity, transferring groups other than amino-acyl groups"/>
    <property type="evidence" value="ECO:0007669"/>
    <property type="project" value="UniProtKB-ARBA"/>
</dbReference>
<proteinExistence type="inferred from homology"/>
<protein>
    <submittedName>
        <fullName evidence="4">Uncharacterized protein</fullName>
    </submittedName>
</protein>
<keyword evidence="2" id="KW-0808">Transferase</keyword>
<comment type="caution">
    <text evidence="4">The sequence shown here is derived from an EMBL/GenBank/DDBJ whole genome shotgun (WGS) entry which is preliminary data.</text>
</comment>
<dbReference type="OrthoDB" id="647894at2759"/>
<evidence type="ECO:0000256" key="3">
    <source>
        <dbReference type="ARBA" id="ARBA00023315"/>
    </source>
</evidence>
<dbReference type="Gramene" id="Dexi5B01G0012090.1">
    <property type="protein sequence ID" value="Dexi5B01G0012090.1:cds"/>
    <property type="gene ID" value="Dexi5B01G0012090"/>
</dbReference>
<evidence type="ECO:0000313" key="5">
    <source>
        <dbReference type="Proteomes" id="UP000636709"/>
    </source>
</evidence>
<gene>
    <name evidence="4" type="ORF">HU200_057003</name>
</gene>
<name>A0A835E4R8_9POAL</name>
<dbReference type="EMBL" id="JACEFO010002394">
    <property type="protein sequence ID" value="KAF8661581.1"/>
    <property type="molecule type" value="Genomic_DNA"/>
</dbReference>
<dbReference type="InterPro" id="IPR050317">
    <property type="entry name" value="Plant_Fungal_Acyltransferase"/>
</dbReference>
<reference evidence="4" key="1">
    <citation type="submission" date="2020-07" db="EMBL/GenBank/DDBJ databases">
        <title>Genome sequence and genetic diversity analysis of an under-domesticated orphan crop, white fonio (Digitaria exilis).</title>
        <authorList>
            <person name="Bennetzen J.L."/>
            <person name="Chen S."/>
            <person name="Ma X."/>
            <person name="Wang X."/>
            <person name="Yssel A.E.J."/>
            <person name="Chaluvadi S.R."/>
            <person name="Johnson M."/>
            <person name="Gangashetty P."/>
            <person name="Hamidou F."/>
            <person name="Sanogo M.D."/>
            <person name="Zwaenepoel A."/>
            <person name="Wallace J."/>
            <person name="Van De Peer Y."/>
            <person name="Van Deynze A."/>
        </authorList>
    </citation>
    <scope>NUCLEOTIDE SEQUENCE</scope>
    <source>
        <tissue evidence="4">Leaves</tissue>
    </source>
</reference>
<dbReference type="InterPro" id="IPR023213">
    <property type="entry name" value="CAT-like_dom_sf"/>
</dbReference>
<dbReference type="PANTHER" id="PTHR31642">
    <property type="entry name" value="TRICHOTHECENE 3-O-ACETYLTRANSFERASE"/>
    <property type="match status" value="1"/>
</dbReference>
<dbReference type="PANTHER" id="PTHR31642:SF160">
    <property type="entry name" value="HXXXD-TYPE ACYL-TRANSFERASE FAMILY PROTEIN"/>
    <property type="match status" value="1"/>
</dbReference>
<dbReference type="AlphaFoldDB" id="A0A835E4R8"/>
<dbReference type="Pfam" id="PF02458">
    <property type="entry name" value="Transferase"/>
    <property type="match status" value="1"/>
</dbReference>
<accession>A0A835E4R8</accession>
<evidence type="ECO:0000256" key="1">
    <source>
        <dbReference type="ARBA" id="ARBA00009861"/>
    </source>
</evidence>
<evidence type="ECO:0000256" key="2">
    <source>
        <dbReference type="ARBA" id="ARBA00022679"/>
    </source>
</evidence>
<organism evidence="4 5">
    <name type="scientific">Digitaria exilis</name>
    <dbReference type="NCBI Taxonomy" id="1010633"/>
    <lineage>
        <taxon>Eukaryota</taxon>
        <taxon>Viridiplantae</taxon>
        <taxon>Streptophyta</taxon>
        <taxon>Embryophyta</taxon>
        <taxon>Tracheophyta</taxon>
        <taxon>Spermatophyta</taxon>
        <taxon>Magnoliopsida</taxon>
        <taxon>Liliopsida</taxon>
        <taxon>Poales</taxon>
        <taxon>Poaceae</taxon>
        <taxon>PACMAD clade</taxon>
        <taxon>Panicoideae</taxon>
        <taxon>Panicodae</taxon>
        <taxon>Paniceae</taxon>
        <taxon>Anthephorinae</taxon>
        <taxon>Digitaria</taxon>
    </lineage>
</organism>
<comment type="similarity">
    <text evidence="1">Belongs to the plant acyltransferase family.</text>
</comment>
<evidence type="ECO:0000313" key="4">
    <source>
        <dbReference type="EMBL" id="KAF8661581.1"/>
    </source>
</evidence>
<sequence length="483" mass="52591">MANVNGSNDLRVRVVSRRLVKASPHSTKPHVLAVSNIDLVPHTTIQITMFCVYPRPLAGDFNGVVAAFEASLPSFLDHFYPFAGRIATNPSSGLPELHCNNQGAELVVGEADVALASLDYSTTTTLVRRIQQQYNRDIALSVQLVSFACGGFVVAWCTNHVLADGSSLSALVTAWSELARSGTIHTTSLPNHDRSVFRPRATPSYDTAWFDEAFTPLDDAERQVNVLTTQESFVERLYYIEASQIARLRDAASTNREGGGRRATRVEAVSAYIWKALAGVVCTAGDTSCRMQWWVDGRRRLTLTTTRQPEAMRNYIGNVTTAVVREASVDEVQRMALPDVAAMVGEAITAPAYDEIFQQLVDWVEEHKARRYVRTASLGLGSPTVGVTAFTSFPLDTDFGFGHAAMATAATSQSQTARLCSGFFQITARPGGDGSWIANAFLWPRLAAALESDQPCVFKPVTAEYLGLASLILHTAHSIQAKL</sequence>
<dbReference type="Gene3D" id="3.30.559.10">
    <property type="entry name" value="Chloramphenicol acetyltransferase-like domain"/>
    <property type="match status" value="2"/>
</dbReference>
<keyword evidence="5" id="KW-1185">Reference proteome</keyword>
<dbReference type="Proteomes" id="UP000636709">
    <property type="component" value="Unassembled WGS sequence"/>
</dbReference>
<keyword evidence="3" id="KW-0012">Acyltransferase</keyword>